<dbReference type="Proteomes" id="UP000252139">
    <property type="component" value="Unassembled WGS sequence"/>
</dbReference>
<keyword evidence="3" id="KW-1185">Reference proteome</keyword>
<evidence type="ECO:0000313" key="3">
    <source>
        <dbReference type="Proteomes" id="UP000252139"/>
    </source>
</evidence>
<dbReference type="AlphaFoldDB" id="A0A367JEH4"/>
<feature type="compositionally biased region" description="Basic and acidic residues" evidence="1">
    <location>
        <begin position="532"/>
        <end position="550"/>
    </location>
</feature>
<evidence type="ECO:0000256" key="1">
    <source>
        <dbReference type="SAM" id="MobiDB-lite"/>
    </source>
</evidence>
<feature type="compositionally biased region" description="Low complexity" evidence="1">
    <location>
        <begin position="85"/>
        <end position="106"/>
    </location>
</feature>
<proteinExistence type="predicted"/>
<organism evidence="2 3">
    <name type="scientific">Rhizopus azygosporus</name>
    <name type="common">Rhizopus microsporus var. azygosporus</name>
    <dbReference type="NCBI Taxonomy" id="86630"/>
    <lineage>
        <taxon>Eukaryota</taxon>
        <taxon>Fungi</taxon>
        <taxon>Fungi incertae sedis</taxon>
        <taxon>Mucoromycota</taxon>
        <taxon>Mucoromycotina</taxon>
        <taxon>Mucoromycetes</taxon>
        <taxon>Mucorales</taxon>
        <taxon>Mucorineae</taxon>
        <taxon>Rhizopodaceae</taxon>
        <taxon>Rhizopus</taxon>
    </lineage>
</organism>
<sequence length="602" mass="69307">STGMPINIAKICEQLKSCIVESYDNATSLIVYKTAWCSRISKVLNDLNIKYGKTRPNWEHIAMAINDKRLGLSHYAPQAPGNVGSGDSELSSLTTTSSDSSSSSTTKQLKLFSDDKEKVKHMFNNLNESKMWKLSIGTIVEKKMKEFALNCTYEHPVHSMVLDLSDINWKKYLTDEEIDEIENFKMKQLVELPPNVNKYIESLQKSTDAISLKRQLTQELECPASDWISNTLLEYLKLFKYNHLPLTDQSEGDVLRRVWIFLDTVFDDSKISCRGGEKSSKSSSATRNNEGAIAGEEKMERKLIGRKVDLLFKRRQHLEYGCSECGRYEDQTKELYDGSFKMVKVLKDMLYNLHKTAPNSVREFILVGFLMFENKFSLVLCDSPMGYVTRINRTDPLFLPEEPDDINIKLLPILKTVYQARITMEQTNELVRKYVPEVKTSHRNNILLDNVTNFDEYLDFKPPEREQKVSSDIQKDEVLSKKKVEKGTYRVYGDDIKEHFFCLIYEKGLTAGKAGKQLNISRRTAYNWFEKNQKESKENASNEGKFKAGRPDTLNNEHQAFLKRERKDSPSATLDQAMESLTNEFKDLEVSKSAVHRFKTEK</sequence>
<dbReference type="InterPro" id="IPR009057">
    <property type="entry name" value="Homeodomain-like_sf"/>
</dbReference>
<protein>
    <submittedName>
        <fullName evidence="2">Uncharacterized protein</fullName>
    </submittedName>
</protein>
<feature type="region of interest" description="Disordered" evidence="1">
    <location>
        <begin position="532"/>
        <end position="573"/>
    </location>
</feature>
<reference evidence="2 3" key="1">
    <citation type="journal article" date="2018" name="G3 (Bethesda)">
        <title>Phylogenetic and Phylogenomic Definition of Rhizopus Species.</title>
        <authorList>
            <person name="Gryganskyi A.P."/>
            <person name="Golan J."/>
            <person name="Dolatabadi S."/>
            <person name="Mondo S."/>
            <person name="Robb S."/>
            <person name="Idnurm A."/>
            <person name="Muszewska A."/>
            <person name="Steczkiewicz K."/>
            <person name="Masonjones S."/>
            <person name="Liao H.L."/>
            <person name="Gajdeczka M.T."/>
            <person name="Anike F."/>
            <person name="Vuek A."/>
            <person name="Anishchenko I.M."/>
            <person name="Voigt K."/>
            <person name="de Hoog G.S."/>
            <person name="Smith M.E."/>
            <person name="Heitman J."/>
            <person name="Vilgalys R."/>
            <person name="Stajich J.E."/>
        </authorList>
    </citation>
    <scope>NUCLEOTIDE SEQUENCE [LARGE SCALE GENOMIC DNA]</scope>
    <source>
        <strain evidence="2 3">CBS 357.93</strain>
    </source>
</reference>
<evidence type="ECO:0000313" key="2">
    <source>
        <dbReference type="EMBL" id="RCH88269.1"/>
    </source>
</evidence>
<dbReference type="SUPFAM" id="SSF46689">
    <property type="entry name" value="Homeodomain-like"/>
    <property type="match status" value="1"/>
</dbReference>
<dbReference type="OrthoDB" id="2278533at2759"/>
<name>A0A367JEH4_RHIAZ</name>
<feature type="region of interest" description="Disordered" evidence="1">
    <location>
        <begin position="76"/>
        <end position="109"/>
    </location>
</feature>
<feature type="non-terminal residue" evidence="2">
    <location>
        <position position="1"/>
    </location>
</feature>
<dbReference type="EMBL" id="PJQL01001498">
    <property type="protein sequence ID" value="RCH88269.1"/>
    <property type="molecule type" value="Genomic_DNA"/>
</dbReference>
<gene>
    <name evidence="2" type="ORF">CU097_001418</name>
</gene>
<accession>A0A367JEH4</accession>
<feature type="compositionally biased region" description="Basic and acidic residues" evidence="1">
    <location>
        <begin position="560"/>
        <end position="569"/>
    </location>
</feature>
<comment type="caution">
    <text evidence="2">The sequence shown here is derived from an EMBL/GenBank/DDBJ whole genome shotgun (WGS) entry which is preliminary data.</text>
</comment>